<dbReference type="GO" id="GO:0030488">
    <property type="term" value="P:tRNA methylation"/>
    <property type="evidence" value="ECO:0007669"/>
    <property type="project" value="TreeGrafter"/>
</dbReference>
<comment type="caution">
    <text evidence="2">The sequence shown here is derived from an EMBL/GenBank/DDBJ whole genome shotgun (WGS) entry which is preliminary data.</text>
</comment>
<accession>A0A1Q9F3E4</accession>
<reference evidence="2 3" key="1">
    <citation type="submission" date="2016-02" db="EMBL/GenBank/DDBJ databases">
        <title>Genome analysis of coral dinoflagellate symbionts highlights evolutionary adaptations to a symbiotic lifestyle.</title>
        <authorList>
            <person name="Aranda M."/>
            <person name="Li Y."/>
            <person name="Liew Y.J."/>
            <person name="Baumgarten S."/>
            <person name="Simakov O."/>
            <person name="Wilson M."/>
            <person name="Piel J."/>
            <person name="Ashoor H."/>
            <person name="Bougouffa S."/>
            <person name="Bajic V.B."/>
            <person name="Ryu T."/>
            <person name="Ravasi T."/>
            <person name="Bayer T."/>
            <person name="Micklem G."/>
            <person name="Kim H."/>
            <person name="Bhak J."/>
            <person name="Lajeunesse T.C."/>
            <person name="Voolstra C.R."/>
        </authorList>
    </citation>
    <scope>NUCLEOTIDE SEQUENCE [LARGE SCALE GENOMIC DNA]</scope>
    <source>
        <strain evidence="2 3">CCMP2467</strain>
    </source>
</reference>
<dbReference type="PANTHER" id="PTHR12029:SF11">
    <property type="entry name" value="METHYLTRANSFERASE TARBP1-RELATED"/>
    <property type="match status" value="1"/>
</dbReference>
<dbReference type="EMBL" id="LSRX01000018">
    <property type="protein sequence ID" value="OLQ14208.1"/>
    <property type="molecule type" value="Genomic_DNA"/>
</dbReference>
<dbReference type="PANTHER" id="PTHR12029">
    <property type="entry name" value="RNA METHYLTRANSFERASE"/>
    <property type="match status" value="1"/>
</dbReference>
<feature type="domain" description="DUF4116" evidence="1">
    <location>
        <begin position="46"/>
        <end position="94"/>
    </location>
</feature>
<dbReference type="Pfam" id="PF13475">
    <property type="entry name" value="DUF4116"/>
    <property type="match status" value="2"/>
</dbReference>
<evidence type="ECO:0000313" key="3">
    <source>
        <dbReference type="Proteomes" id="UP000186817"/>
    </source>
</evidence>
<feature type="domain" description="DUF4116" evidence="1">
    <location>
        <begin position="96"/>
        <end position="130"/>
    </location>
</feature>
<gene>
    <name evidence="2" type="ORF">AK812_SmicGene1660</name>
</gene>
<dbReference type="InterPro" id="IPR045330">
    <property type="entry name" value="TRM3/TARBP1"/>
</dbReference>
<dbReference type="OrthoDB" id="241340at2759"/>
<dbReference type="Proteomes" id="UP000186817">
    <property type="component" value="Unassembled WGS sequence"/>
</dbReference>
<sequence length="1333" mass="143156">MAPPPSARELLSRVDAAVGADRAGVLQSLRRNGNLLARVSDDLKADRELVTAAIEQCGSALAYADGSLRADREMALKAVQQTGYALEVIHPALRCDEELVLAAVAENGNALQFASHELCEDRAFVLRALSAGGPAAPAVAFASRELLDDPDFLVAAVRQNAWTLGYLPEQAKRDPSIIGEAVKRNGRRWSLAEASLSADGAKDAFGITTAMASGRGSLLTSLEAFEDYALKLQPLVGGLQKLEEALLLLLPADGRAALLDSSFVNASTHASFTGHVVAWCFRDGGNLGDGAAAVARVTLLDFATSAESLQEHAAWRQQLLDCAPKVLATAGPLVSRRLGQVVARLLSEASARTWLSSLGQRSLERSFEEADALDRTEALRAFATGAAAILERKPAAELCSDVWSVTRQAMLDHDSAERRVCVQQLLPALVAVSPSEVSASHISEMVSGLFRPHSDEGTPGHGNATASTREALNLATAFAGLLVDHWKLSSLQGDHDPLAVALISQGLRFGLKECGSLRKQARFLLESAVQKALVAKTAEGDFRSHAGIGLSSLSSTWRSYWELFDTLEDYSSHLIKASWDALIKRLMQYLAELKKAQAGPRLGSFAPCCFGAFWLEVFLIRALDHDNDSVQKFVLGQLMCLDLHVAALSERFVLTEVLPRFGNGIDSLYPRTDVERSFEKQVTSFFLGFMSQHPEGPDVASSRLLEALFEIRAVHFTPIRLVLSALQQAELPHRSWPPRRALEIAQRFFSSEVLLRMPNSVRQHLAELFLQVLTHLTVSEENTAESGALAKDLAKTVASVPDAVFAALRPALARLAPICLALDRSASAACLATLLQNLVSSYTPPVRDPAVPDPKPMEAVPLAMGAVRLLSVLCEDVFAAVWPAMAPTLQDLHRRSYLPRRSAVASLFACAYSASLLPGFASQAQRQEGAFVEILAYVEAHALLAMGRGRPEDAVQEACWVWLYAFVLERLSLPTSQHSQGLLAAARDVLKKPTAETPAELLGSAAAATILGALAFSVAAQDRCGLFMLLWRAQVKRKPDGVVDSRFGIGISEDIGTWQRTRLEEYEDLARIDREGPGRVQEWRDVAAVFLVAKWRALSAIVLAEEHFLTALSEHTGAIKEVAAELLQELDSLQPPHVAYWAVVARRVAYPAFFGDLAPGEVKQHDVLVETCQYIRGFISQSVGEGAVFMARGCVVELAAALVDPTLRTAERQLFSKSDGIGPVTSAVKELLALGEVGTGVSRSIAVPLLATLLAESKEAGEAGEASAAEMLTTLLLHSEYTIKDGALCHSAAPCAGAIDAGGPGSTGALASACPRAEDICSKFAGIQQVLLS</sequence>
<proteinExistence type="predicted"/>
<dbReference type="InterPro" id="IPR025197">
    <property type="entry name" value="DUF4116"/>
</dbReference>
<evidence type="ECO:0000313" key="2">
    <source>
        <dbReference type="EMBL" id="OLQ14208.1"/>
    </source>
</evidence>
<dbReference type="GO" id="GO:0016423">
    <property type="term" value="F:tRNA (guanine) methyltransferase activity"/>
    <property type="evidence" value="ECO:0007669"/>
    <property type="project" value="TreeGrafter"/>
</dbReference>
<name>A0A1Q9F3E4_SYMMI</name>
<protein>
    <recommendedName>
        <fullName evidence="1">DUF4116 domain-containing protein</fullName>
    </recommendedName>
</protein>
<evidence type="ECO:0000259" key="1">
    <source>
        <dbReference type="Pfam" id="PF13475"/>
    </source>
</evidence>
<keyword evidence="3" id="KW-1185">Reference proteome</keyword>
<organism evidence="2 3">
    <name type="scientific">Symbiodinium microadriaticum</name>
    <name type="common">Dinoflagellate</name>
    <name type="synonym">Zooxanthella microadriatica</name>
    <dbReference type="NCBI Taxonomy" id="2951"/>
    <lineage>
        <taxon>Eukaryota</taxon>
        <taxon>Sar</taxon>
        <taxon>Alveolata</taxon>
        <taxon>Dinophyceae</taxon>
        <taxon>Suessiales</taxon>
        <taxon>Symbiodiniaceae</taxon>
        <taxon>Symbiodinium</taxon>
    </lineage>
</organism>